<evidence type="ECO:0000313" key="2">
    <source>
        <dbReference type="Proteomes" id="UP000639772"/>
    </source>
</evidence>
<organism evidence="1 2">
    <name type="scientific">Vanilla planifolia</name>
    <name type="common">Vanilla</name>
    <dbReference type="NCBI Taxonomy" id="51239"/>
    <lineage>
        <taxon>Eukaryota</taxon>
        <taxon>Viridiplantae</taxon>
        <taxon>Streptophyta</taxon>
        <taxon>Embryophyta</taxon>
        <taxon>Tracheophyta</taxon>
        <taxon>Spermatophyta</taxon>
        <taxon>Magnoliopsida</taxon>
        <taxon>Liliopsida</taxon>
        <taxon>Asparagales</taxon>
        <taxon>Orchidaceae</taxon>
        <taxon>Vanilloideae</taxon>
        <taxon>Vanilleae</taxon>
        <taxon>Vanilla</taxon>
    </lineage>
</organism>
<accession>A0A835QYU0</accession>
<name>A0A835QYU0_VANPL</name>
<sequence>MMKRKRMRVVINSKLNPLSMKRPYQIESMDVIVWTVYGCEKHSIATIDCEIEGTECLQLYVVIDVARNALVKFKAAVHSSTNEINNVKHARHYHGDARDDGYNVAEMQSEVC</sequence>
<dbReference type="Proteomes" id="UP000639772">
    <property type="component" value="Chromosome 6"/>
</dbReference>
<reference evidence="1 2" key="1">
    <citation type="journal article" date="2020" name="Nat. Food">
        <title>A phased Vanilla planifolia genome enables genetic improvement of flavour and production.</title>
        <authorList>
            <person name="Hasing T."/>
            <person name="Tang H."/>
            <person name="Brym M."/>
            <person name="Khazi F."/>
            <person name="Huang T."/>
            <person name="Chambers A.H."/>
        </authorList>
    </citation>
    <scope>NUCLEOTIDE SEQUENCE [LARGE SCALE GENOMIC DNA]</scope>
    <source>
        <tissue evidence="1">Leaf</tissue>
    </source>
</reference>
<dbReference type="EMBL" id="JADCNM010000006">
    <property type="protein sequence ID" value="KAG0478605.1"/>
    <property type="molecule type" value="Genomic_DNA"/>
</dbReference>
<proteinExistence type="predicted"/>
<evidence type="ECO:0000313" key="1">
    <source>
        <dbReference type="EMBL" id="KAG0478605.1"/>
    </source>
</evidence>
<protein>
    <submittedName>
        <fullName evidence="1">Uncharacterized protein</fullName>
    </submittedName>
</protein>
<dbReference type="AlphaFoldDB" id="A0A835QYU0"/>
<gene>
    <name evidence="1" type="ORF">HPP92_013324</name>
</gene>
<comment type="caution">
    <text evidence="1">The sequence shown here is derived from an EMBL/GenBank/DDBJ whole genome shotgun (WGS) entry which is preliminary data.</text>
</comment>